<keyword evidence="6 9" id="KW-0238">DNA-binding</keyword>
<dbReference type="GO" id="GO:0006298">
    <property type="term" value="P:mismatch repair"/>
    <property type="evidence" value="ECO:0007669"/>
    <property type="project" value="UniProtKB-UniRule"/>
</dbReference>
<dbReference type="InterPro" id="IPR007860">
    <property type="entry name" value="DNA_mmatch_repair_MutS_con_dom"/>
</dbReference>
<dbReference type="InterPro" id="IPR017261">
    <property type="entry name" value="DNA_mismatch_repair_MutS/MSH"/>
</dbReference>
<dbReference type="InterPro" id="IPR045076">
    <property type="entry name" value="MutS"/>
</dbReference>
<dbReference type="Gene3D" id="3.40.1170.10">
    <property type="entry name" value="DNA repair protein MutS, domain I"/>
    <property type="match status" value="1"/>
</dbReference>
<gene>
    <name evidence="9" type="primary">mutS</name>
    <name evidence="12" type="ORF">DFR64_0894</name>
</gene>
<dbReference type="GO" id="GO:0003684">
    <property type="term" value="F:damaged DNA binding"/>
    <property type="evidence" value="ECO:0007669"/>
    <property type="project" value="UniProtKB-UniRule"/>
</dbReference>
<evidence type="ECO:0000256" key="9">
    <source>
        <dbReference type="HAMAP-Rule" id="MF_00096"/>
    </source>
</evidence>
<evidence type="ECO:0000256" key="6">
    <source>
        <dbReference type="ARBA" id="ARBA00023125"/>
    </source>
</evidence>
<feature type="binding site" evidence="9">
    <location>
        <begin position="614"/>
        <end position="621"/>
    </location>
    <ligand>
        <name>ATP</name>
        <dbReference type="ChEBI" id="CHEBI:30616"/>
    </ligand>
</feature>
<evidence type="ECO:0000256" key="10">
    <source>
        <dbReference type="RuleBase" id="RU003756"/>
    </source>
</evidence>
<dbReference type="SUPFAM" id="SSF53150">
    <property type="entry name" value="DNA repair protein MutS, domain II"/>
    <property type="match status" value="1"/>
</dbReference>
<evidence type="ECO:0000259" key="11">
    <source>
        <dbReference type="PROSITE" id="PS00486"/>
    </source>
</evidence>
<keyword evidence="5 9" id="KW-0067">ATP-binding</keyword>
<dbReference type="InterPro" id="IPR007696">
    <property type="entry name" value="DNA_mismatch_repair_MutS_core"/>
</dbReference>
<dbReference type="SUPFAM" id="SSF55271">
    <property type="entry name" value="DNA repair protein MutS, domain I"/>
    <property type="match status" value="1"/>
</dbReference>
<dbReference type="PROSITE" id="PS00486">
    <property type="entry name" value="DNA_MISMATCH_REPAIR_2"/>
    <property type="match status" value="1"/>
</dbReference>
<dbReference type="NCBIfam" id="TIGR01070">
    <property type="entry name" value="mutS1"/>
    <property type="match status" value="1"/>
</dbReference>
<dbReference type="NCBIfam" id="NF003810">
    <property type="entry name" value="PRK05399.1"/>
    <property type="match status" value="1"/>
</dbReference>
<dbReference type="Proteomes" id="UP000256388">
    <property type="component" value="Unassembled WGS sequence"/>
</dbReference>
<dbReference type="OrthoDB" id="9802448at2"/>
<proteinExistence type="inferred from homology"/>
<keyword evidence="13" id="KW-1185">Reference proteome</keyword>
<dbReference type="InterPro" id="IPR007695">
    <property type="entry name" value="DNA_mismatch_repair_MutS-lik_N"/>
</dbReference>
<dbReference type="PANTHER" id="PTHR11361">
    <property type="entry name" value="DNA MISMATCH REPAIR PROTEIN MUTS FAMILY MEMBER"/>
    <property type="match status" value="1"/>
</dbReference>
<dbReference type="GO" id="GO:0005524">
    <property type="term" value="F:ATP binding"/>
    <property type="evidence" value="ECO:0007669"/>
    <property type="project" value="UniProtKB-UniRule"/>
</dbReference>
<dbReference type="InterPro" id="IPR036678">
    <property type="entry name" value="MutS_con_dom_sf"/>
</dbReference>
<dbReference type="RefSeq" id="WP_116224171.1">
    <property type="nucleotide sequence ID" value="NZ_AP018437.1"/>
</dbReference>
<name>A0A347ZSX2_9CHLR</name>
<dbReference type="SUPFAM" id="SSF48334">
    <property type="entry name" value="DNA repair protein MutS, domain III"/>
    <property type="match status" value="1"/>
</dbReference>
<dbReference type="PANTHER" id="PTHR11361:SF34">
    <property type="entry name" value="DNA MISMATCH REPAIR PROTEIN MSH1, MITOCHONDRIAL"/>
    <property type="match status" value="1"/>
</dbReference>
<evidence type="ECO:0000256" key="8">
    <source>
        <dbReference type="ARBA" id="ARBA00024647"/>
    </source>
</evidence>
<dbReference type="AlphaFoldDB" id="A0A347ZSX2"/>
<dbReference type="FunFam" id="3.40.1170.10:FF:000001">
    <property type="entry name" value="DNA mismatch repair protein MutS"/>
    <property type="match status" value="1"/>
</dbReference>
<evidence type="ECO:0000256" key="7">
    <source>
        <dbReference type="ARBA" id="ARBA00023204"/>
    </source>
</evidence>
<dbReference type="Pfam" id="PF00488">
    <property type="entry name" value="MutS_V"/>
    <property type="match status" value="1"/>
</dbReference>
<evidence type="ECO:0000313" key="12">
    <source>
        <dbReference type="EMBL" id="REG11022.1"/>
    </source>
</evidence>
<dbReference type="InterPro" id="IPR027417">
    <property type="entry name" value="P-loop_NTPase"/>
</dbReference>
<keyword evidence="7 9" id="KW-0234">DNA repair</keyword>
<feature type="domain" description="DNA mismatch repair proteins mutS family" evidence="11">
    <location>
        <begin position="688"/>
        <end position="704"/>
    </location>
</feature>
<dbReference type="Pfam" id="PF05190">
    <property type="entry name" value="MutS_IV"/>
    <property type="match status" value="1"/>
</dbReference>
<reference evidence="12 13" key="1">
    <citation type="submission" date="2018-08" db="EMBL/GenBank/DDBJ databases">
        <title>Genomic Encyclopedia of Type Strains, Phase IV (KMG-IV): sequencing the most valuable type-strain genomes for metagenomic binning, comparative biology and taxonomic classification.</title>
        <authorList>
            <person name="Goeker M."/>
        </authorList>
    </citation>
    <scope>NUCLEOTIDE SEQUENCE [LARGE SCALE GENOMIC DNA]</scope>
    <source>
        <strain evidence="12 13">DSM 23923</strain>
    </source>
</reference>
<dbReference type="GO" id="GO:0030983">
    <property type="term" value="F:mismatched DNA binding"/>
    <property type="evidence" value="ECO:0007669"/>
    <property type="project" value="InterPro"/>
</dbReference>
<sequence length="857" mass="96081">MSETNATPIRQQYLDIKKNYPDAIVFFRLGDFYETFDEDAEITSRELDIVLTGRNVAKGQKVPMAGIPYHAADNYISRLIEKGYHVAICEQIGEQPQKGIFPREVIRLVSPGTVIEPGLIKNEKNNYLVSLFIHENTAGLAFLDISTGEIGVSHFNDNEFHNRLNAEISRLHPSEILLPESIHLPFAEQYHVTSLQDWKFELGRSEQLLKTQFHVSSLDGFGLKNKPAAVAALGAILGYVKESDPQALALFTDLNFYAIEDHMVLDEATRRNLELTETILKVSEAGSLLGVMDKTRTPMGKRMIRRWVNQPLIHAGEITERLDAVEYLLENGLDRLELQKQLRSVADIERIINRVVAQHAVPRDLVALRETLEILPVILKKVSGHIPLLDRETGAMDDCSSEFMLLRESIAEDPPATLAHTGVIRPGYSSELDEIIQSTKNSRDYIANLEKVEKERTGIKTLKVGFNKVFGYYIEISNSYADQAPEEYIRKQTLVNAERFITPKLKEYETIVLNAEENIHAIENRVFKEICAELKKSSKKLLAASRFLGTLDVLASFAQAASENNYVRPKLSEDKHLMIKNGRHPVVEKTRVDISFVPNDTVFANGDNIQVITGPNMSGKSTYLRQVALIVLLAQIGSFVPADAAEIGIVDRIFTRIGAQDEIHAGQSTFMVEMIETANILHNATDKSLLILDEIGRGTSTYDGLSIAWAVLEYIHNHPRLKSRTLFATHYHELTQLPDVLPNIKNYNVAVSEVDNQVIFLHKIVPGGADRSYGIHVAQLAGIPGPVITRANEILAQLEGQSRQLELKDEASHPTQMALFTQDSPVLKDIKKLDPNSLSPIEALNKIYQWKKDLDKG</sequence>
<accession>A0A347ZSX2</accession>
<dbReference type="Gene3D" id="6.10.140.430">
    <property type="match status" value="1"/>
</dbReference>
<dbReference type="HAMAP" id="MF_00096">
    <property type="entry name" value="MutS"/>
    <property type="match status" value="1"/>
</dbReference>
<comment type="caution">
    <text evidence="12">The sequence shown here is derived from an EMBL/GenBank/DDBJ whole genome shotgun (WGS) entry which is preliminary data.</text>
</comment>
<dbReference type="GO" id="GO:0005829">
    <property type="term" value="C:cytosol"/>
    <property type="evidence" value="ECO:0007669"/>
    <property type="project" value="TreeGrafter"/>
</dbReference>
<evidence type="ECO:0000256" key="1">
    <source>
        <dbReference type="ARBA" id="ARBA00006271"/>
    </source>
</evidence>
<dbReference type="CDD" id="cd03284">
    <property type="entry name" value="ABC_MutS1"/>
    <property type="match status" value="1"/>
</dbReference>
<dbReference type="SMART" id="SM00533">
    <property type="entry name" value="MUTSd"/>
    <property type="match status" value="1"/>
</dbReference>
<evidence type="ECO:0000256" key="2">
    <source>
        <dbReference type="ARBA" id="ARBA00021982"/>
    </source>
</evidence>
<evidence type="ECO:0000256" key="3">
    <source>
        <dbReference type="ARBA" id="ARBA00022741"/>
    </source>
</evidence>
<protein>
    <recommendedName>
        <fullName evidence="2 9">DNA mismatch repair protein MutS</fullName>
    </recommendedName>
</protein>
<dbReference type="InterPro" id="IPR036187">
    <property type="entry name" value="DNA_mismatch_repair_MutS_sf"/>
</dbReference>
<dbReference type="GO" id="GO:0140664">
    <property type="term" value="F:ATP-dependent DNA damage sensor activity"/>
    <property type="evidence" value="ECO:0007669"/>
    <property type="project" value="InterPro"/>
</dbReference>
<evidence type="ECO:0000313" key="13">
    <source>
        <dbReference type="Proteomes" id="UP000256388"/>
    </source>
</evidence>
<dbReference type="Gene3D" id="3.40.50.300">
    <property type="entry name" value="P-loop containing nucleotide triphosphate hydrolases"/>
    <property type="match status" value="1"/>
</dbReference>
<comment type="function">
    <text evidence="8 9">This protein is involved in the repair of mismatches in DNA. It is possible that it carries out the mismatch recognition step. This protein has a weak ATPase activity.</text>
</comment>
<dbReference type="PIRSF" id="PIRSF037677">
    <property type="entry name" value="DNA_mis_repair_Msh6"/>
    <property type="match status" value="1"/>
</dbReference>
<dbReference type="Pfam" id="PF01624">
    <property type="entry name" value="MutS_I"/>
    <property type="match status" value="1"/>
</dbReference>
<keyword evidence="3 9" id="KW-0547">Nucleotide-binding</keyword>
<dbReference type="InterPro" id="IPR007861">
    <property type="entry name" value="DNA_mismatch_repair_MutS_clamp"/>
</dbReference>
<dbReference type="Pfam" id="PF05192">
    <property type="entry name" value="MutS_III"/>
    <property type="match status" value="1"/>
</dbReference>
<dbReference type="SMART" id="SM00534">
    <property type="entry name" value="MUTSac"/>
    <property type="match status" value="1"/>
</dbReference>
<keyword evidence="4 9" id="KW-0227">DNA damage</keyword>
<dbReference type="InterPro" id="IPR005748">
    <property type="entry name" value="DNA_mismatch_repair_MutS"/>
</dbReference>
<dbReference type="Pfam" id="PF05188">
    <property type="entry name" value="MutS_II"/>
    <property type="match status" value="1"/>
</dbReference>
<dbReference type="SUPFAM" id="SSF52540">
    <property type="entry name" value="P-loop containing nucleoside triphosphate hydrolases"/>
    <property type="match status" value="1"/>
</dbReference>
<organism evidence="12 13">
    <name type="scientific">Pelolinea submarina</name>
    <dbReference type="NCBI Taxonomy" id="913107"/>
    <lineage>
        <taxon>Bacteria</taxon>
        <taxon>Bacillati</taxon>
        <taxon>Chloroflexota</taxon>
        <taxon>Anaerolineae</taxon>
        <taxon>Anaerolineales</taxon>
        <taxon>Anaerolineaceae</taxon>
        <taxon>Pelolinea</taxon>
    </lineage>
</organism>
<dbReference type="FunFam" id="1.10.1420.10:FF:000001">
    <property type="entry name" value="DNA mismatch repair protein MutS"/>
    <property type="match status" value="1"/>
</dbReference>
<dbReference type="FunFam" id="3.40.50.300:FF:000870">
    <property type="entry name" value="MutS protein homolog 4"/>
    <property type="match status" value="1"/>
</dbReference>
<evidence type="ECO:0000256" key="5">
    <source>
        <dbReference type="ARBA" id="ARBA00022840"/>
    </source>
</evidence>
<dbReference type="Gene3D" id="3.30.420.110">
    <property type="entry name" value="MutS, connector domain"/>
    <property type="match status" value="1"/>
</dbReference>
<evidence type="ECO:0000256" key="4">
    <source>
        <dbReference type="ARBA" id="ARBA00022763"/>
    </source>
</evidence>
<dbReference type="InterPro" id="IPR000432">
    <property type="entry name" value="DNA_mismatch_repair_MutS_C"/>
</dbReference>
<dbReference type="InterPro" id="IPR016151">
    <property type="entry name" value="DNA_mismatch_repair_MutS_N"/>
</dbReference>
<dbReference type="EMBL" id="QUMS01000001">
    <property type="protein sequence ID" value="REG11022.1"/>
    <property type="molecule type" value="Genomic_DNA"/>
</dbReference>
<comment type="similarity">
    <text evidence="1 9 10">Belongs to the DNA mismatch repair MutS family.</text>
</comment>
<dbReference type="Gene3D" id="1.10.1420.10">
    <property type="match status" value="2"/>
</dbReference>